<evidence type="ECO:0000259" key="1">
    <source>
        <dbReference type="PROSITE" id="PS50043"/>
    </source>
</evidence>
<dbReference type="Proteomes" id="UP000244932">
    <property type="component" value="Unassembled WGS sequence"/>
</dbReference>
<dbReference type="InterPro" id="IPR029058">
    <property type="entry name" value="AB_hydrolase_fold"/>
</dbReference>
<keyword evidence="3" id="KW-1185">Reference proteome</keyword>
<sequence>MSKKPPGPIKESWGATFLLLRCTIANLQNASAMDASHINSDRNAEARLLDLIDAAYAMGEDPDWIERFFDEAHTYIFNASDGWRLASDLPAYGPPDPAIARHEARILRLSGRGGSAEDMHSSLHVRATNDALARIMIDARGNVRWMNKAASEWLGITAATRISDLPLDPISLGHIREALAKMREGIAPQGSLHPMMRDHDGHSTLGVLRMVLTDDEPTLALSLTDVVWTDERVARIARALSLTPREGDVLRGMLEGLSQREIAERSGKSVDTIKAQAKALLARTGLSRMSDLVLLATSVTLLDDGAQTVTDKPDLSELENSPARLGPGALMAMPDGRELEYRTFGAPKGRPIVFFHALQLGPFFPPSFERALIKANLKIIAPSRPSFGRTSAALKDENYNRTVVDDTLRLIERLDLRNPLFMVHQGGVSHAYRVAAHMQGNLRGMVMIGAGIPIEEDYIREMNKMTRLAAIAVLHTPSVFDLISKLGIRHWRSTPQGPRKYLENFYKDHPIDLAELDDPEIFPLLKAGLFHLTDQGTKALRLDGVAAMEDWSADYHAVTTRTEWLHPAECPVMAVKFVDAFLRKTSNTPLTVLEGTGYHVLYDRQDEVLDLIKRAADWPMGD</sequence>
<feature type="domain" description="HTH luxR-type" evidence="1">
    <location>
        <begin position="235"/>
        <end position="300"/>
    </location>
</feature>
<dbReference type="AlphaFoldDB" id="A0A2R8ACQ5"/>
<dbReference type="SUPFAM" id="SSF53474">
    <property type="entry name" value="alpha/beta-Hydrolases"/>
    <property type="match status" value="1"/>
</dbReference>
<dbReference type="Pfam" id="PF00196">
    <property type="entry name" value="GerE"/>
    <property type="match status" value="1"/>
</dbReference>
<accession>A0A2R8ACQ5</accession>
<gene>
    <name evidence="2" type="ORF">POI8812_02345</name>
</gene>
<dbReference type="Gene3D" id="3.40.50.1820">
    <property type="entry name" value="alpha/beta hydrolase"/>
    <property type="match status" value="1"/>
</dbReference>
<dbReference type="PROSITE" id="PS50043">
    <property type="entry name" value="HTH_LUXR_2"/>
    <property type="match status" value="1"/>
</dbReference>
<dbReference type="GO" id="GO:0003677">
    <property type="term" value="F:DNA binding"/>
    <property type="evidence" value="ECO:0007669"/>
    <property type="project" value="InterPro"/>
</dbReference>
<dbReference type="InterPro" id="IPR000792">
    <property type="entry name" value="Tscrpt_reg_LuxR_C"/>
</dbReference>
<dbReference type="CDD" id="cd00531">
    <property type="entry name" value="NTF2_like"/>
    <property type="match status" value="1"/>
</dbReference>
<protein>
    <recommendedName>
        <fullName evidence="1">HTH luxR-type domain-containing protein</fullName>
    </recommendedName>
</protein>
<dbReference type="Gene3D" id="1.10.10.10">
    <property type="entry name" value="Winged helix-like DNA-binding domain superfamily/Winged helix DNA-binding domain"/>
    <property type="match status" value="1"/>
</dbReference>
<dbReference type="GO" id="GO:0006355">
    <property type="term" value="P:regulation of DNA-templated transcription"/>
    <property type="evidence" value="ECO:0007669"/>
    <property type="project" value="InterPro"/>
</dbReference>
<name>A0A2R8ACQ5_9RHOB</name>
<evidence type="ECO:0000313" key="3">
    <source>
        <dbReference type="Proteomes" id="UP000244932"/>
    </source>
</evidence>
<proteinExistence type="predicted"/>
<dbReference type="SMART" id="SM00421">
    <property type="entry name" value="HTH_LUXR"/>
    <property type="match status" value="1"/>
</dbReference>
<dbReference type="InterPro" id="IPR016032">
    <property type="entry name" value="Sig_transdc_resp-reg_C-effctor"/>
</dbReference>
<evidence type="ECO:0000313" key="2">
    <source>
        <dbReference type="EMBL" id="SPF30017.1"/>
    </source>
</evidence>
<organism evidence="2 3">
    <name type="scientific">Pontivivens insulae</name>
    <dbReference type="NCBI Taxonomy" id="1639689"/>
    <lineage>
        <taxon>Bacteria</taxon>
        <taxon>Pseudomonadati</taxon>
        <taxon>Pseudomonadota</taxon>
        <taxon>Alphaproteobacteria</taxon>
        <taxon>Rhodobacterales</taxon>
        <taxon>Paracoccaceae</taxon>
        <taxon>Pontivivens</taxon>
    </lineage>
</organism>
<dbReference type="SUPFAM" id="SSF46894">
    <property type="entry name" value="C-terminal effector domain of the bipartite response regulators"/>
    <property type="match status" value="1"/>
</dbReference>
<dbReference type="EMBL" id="OMKW01000003">
    <property type="protein sequence ID" value="SPF30017.1"/>
    <property type="molecule type" value="Genomic_DNA"/>
</dbReference>
<reference evidence="2 3" key="1">
    <citation type="submission" date="2018-03" db="EMBL/GenBank/DDBJ databases">
        <authorList>
            <person name="Keele B.F."/>
        </authorList>
    </citation>
    <scope>NUCLEOTIDE SEQUENCE [LARGE SCALE GENOMIC DNA]</scope>
    <source>
        <strain evidence="2 3">CeCT 8812</strain>
    </source>
</reference>
<dbReference type="OrthoDB" id="8107794at2"/>
<dbReference type="InterPro" id="IPR036388">
    <property type="entry name" value="WH-like_DNA-bd_sf"/>
</dbReference>